<evidence type="ECO:0000313" key="1">
    <source>
        <dbReference type="EMBL" id="PJZ26886.1"/>
    </source>
</evidence>
<reference evidence="1 2" key="1">
    <citation type="submission" date="2017-07" db="EMBL/GenBank/DDBJ databases">
        <title>Leptospira spp. isolated from tropical soils.</title>
        <authorList>
            <person name="Thibeaux R."/>
            <person name="Iraola G."/>
            <person name="Ferres I."/>
            <person name="Bierque E."/>
            <person name="Girault D."/>
            <person name="Soupe-Gilbert M.-E."/>
            <person name="Picardeau M."/>
            <person name="Goarant C."/>
        </authorList>
    </citation>
    <scope>NUCLEOTIDE SEQUENCE [LARGE SCALE GENOMIC DNA]</scope>
    <source>
        <strain evidence="1 2">MCA1-C-A1</strain>
    </source>
</reference>
<accession>A0A2M9XGS6</accession>
<gene>
    <name evidence="1" type="ORF">CH357_05210</name>
</gene>
<comment type="caution">
    <text evidence="1">The sequence shown here is derived from an EMBL/GenBank/DDBJ whole genome shotgun (WGS) entry which is preliminary data.</text>
</comment>
<evidence type="ECO:0008006" key="3">
    <source>
        <dbReference type="Google" id="ProtNLM"/>
    </source>
</evidence>
<dbReference type="RefSeq" id="WP_100705680.1">
    <property type="nucleotide sequence ID" value="NZ_NPDL01000002.1"/>
</dbReference>
<proteinExistence type="predicted"/>
<dbReference type="OrthoDB" id="333421at2"/>
<sequence length="104" mass="11371">MLQIVRIQILVLIFGFSMGCHTTTVVHKGGDTPYALAKETPGPDKKAKQGSTVFGIYSTTAPMEASCDRNHPEVIIKTGFVDLVIHTLIGPFYTTKTVEVYCKP</sequence>
<dbReference type="PROSITE" id="PS51257">
    <property type="entry name" value="PROKAR_LIPOPROTEIN"/>
    <property type="match status" value="1"/>
</dbReference>
<keyword evidence="2" id="KW-1185">Reference proteome</keyword>
<dbReference type="AlphaFoldDB" id="A0A2M9XGS6"/>
<name>A0A2M9XGS6_9LEPT</name>
<dbReference type="NCBIfam" id="NF047524">
    <property type="entry name" value="LIC_10461_domain"/>
    <property type="match status" value="1"/>
</dbReference>
<dbReference type="EMBL" id="NPDN01000002">
    <property type="protein sequence ID" value="PJZ26886.1"/>
    <property type="molecule type" value="Genomic_DNA"/>
</dbReference>
<evidence type="ECO:0000313" key="2">
    <source>
        <dbReference type="Proteomes" id="UP000232196"/>
    </source>
</evidence>
<organism evidence="1 2">
    <name type="scientific">Leptospira hartskeerlii</name>
    <dbReference type="NCBI Taxonomy" id="2023177"/>
    <lineage>
        <taxon>Bacteria</taxon>
        <taxon>Pseudomonadati</taxon>
        <taxon>Spirochaetota</taxon>
        <taxon>Spirochaetia</taxon>
        <taxon>Leptospirales</taxon>
        <taxon>Leptospiraceae</taxon>
        <taxon>Leptospira</taxon>
    </lineage>
</organism>
<dbReference type="Proteomes" id="UP000232196">
    <property type="component" value="Unassembled WGS sequence"/>
</dbReference>
<protein>
    <recommendedName>
        <fullName evidence="3">Lipoprotein bor</fullName>
    </recommendedName>
</protein>